<evidence type="ECO:0000313" key="7">
    <source>
        <dbReference type="Proteomes" id="UP000322822"/>
    </source>
</evidence>
<dbReference type="SUPFAM" id="SSF46689">
    <property type="entry name" value="Homeodomain-like"/>
    <property type="match status" value="2"/>
</dbReference>
<dbReference type="SUPFAM" id="SSF52317">
    <property type="entry name" value="Class I glutamine amidotransferase-like"/>
    <property type="match status" value="1"/>
</dbReference>
<dbReference type="Proteomes" id="UP000322822">
    <property type="component" value="Chromosome 2"/>
</dbReference>
<gene>
    <name evidence="6" type="ORF">FOB72_29970</name>
</gene>
<feature type="region of interest" description="Disordered" evidence="4">
    <location>
        <begin position="203"/>
        <end position="235"/>
    </location>
</feature>
<keyword evidence="3" id="KW-0804">Transcription</keyword>
<evidence type="ECO:0000259" key="5">
    <source>
        <dbReference type="PROSITE" id="PS01124"/>
    </source>
</evidence>
<dbReference type="OrthoDB" id="6831751at2"/>
<evidence type="ECO:0000256" key="4">
    <source>
        <dbReference type="SAM" id="MobiDB-lite"/>
    </source>
</evidence>
<dbReference type="AlphaFoldDB" id="A0A5P2HFX3"/>
<proteinExistence type="predicted"/>
<protein>
    <submittedName>
        <fullName evidence="6">Helix-turn-helix domain-containing protein</fullName>
    </submittedName>
</protein>
<evidence type="ECO:0000256" key="3">
    <source>
        <dbReference type="ARBA" id="ARBA00023163"/>
    </source>
</evidence>
<evidence type="ECO:0000256" key="2">
    <source>
        <dbReference type="ARBA" id="ARBA00023125"/>
    </source>
</evidence>
<sequence length="355" mass="38790">MENLVDTPPPVRQLGPLPVAGQQAVQRIGLLLFDGCSLLAAGIVAEAFRIANELEIQKHRRPFYQLSLLSHHGGNIACSSSVRIWTQGLEAAGQRGFGAIFIACSEREPAGERAARVMSTTLEISAAALEWRDSGREMITPRVSRATAAISGDPGINIAPATVFWCRGGTGHTPEVMPSAMDLALAQIESDLGTAMAEEVGNLLAPRREAANDTSDDASRDDKEERDDDLPDMSAATANKIHASARWITEHYMESISVADAARFAAMSERNYLRRFKCTIGVTPSEYLLRARLDMSCKLLTRTTLPVDKVARRCGMGNGDRLCKIFRKRFALSPTEYRNQHHNTGGSISPLLEER</sequence>
<feature type="domain" description="HTH araC/xylS-type" evidence="5">
    <location>
        <begin position="242"/>
        <end position="340"/>
    </location>
</feature>
<dbReference type="InterPro" id="IPR018060">
    <property type="entry name" value="HTH_AraC"/>
</dbReference>
<dbReference type="Pfam" id="PF12833">
    <property type="entry name" value="HTH_18"/>
    <property type="match status" value="1"/>
</dbReference>
<dbReference type="Gene3D" id="3.40.50.880">
    <property type="match status" value="1"/>
</dbReference>
<dbReference type="PROSITE" id="PS00041">
    <property type="entry name" value="HTH_ARAC_FAMILY_1"/>
    <property type="match status" value="1"/>
</dbReference>
<dbReference type="InterPro" id="IPR018062">
    <property type="entry name" value="HTH_AraC-typ_CS"/>
</dbReference>
<evidence type="ECO:0000313" key="6">
    <source>
        <dbReference type="EMBL" id="QET06145.1"/>
    </source>
</evidence>
<organism evidence="6 7">
    <name type="scientific">Cupriavidus pauculus</name>
    <dbReference type="NCBI Taxonomy" id="82633"/>
    <lineage>
        <taxon>Bacteria</taxon>
        <taxon>Pseudomonadati</taxon>
        <taxon>Pseudomonadota</taxon>
        <taxon>Betaproteobacteria</taxon>
        <taxon>Burkholderiales</taxon>
        <taxon>Burkholderiaceae</taxon>
        <taxon>Cupriavidus</taxon>
    </lineage>
</organism>
<dbReference type="GO" id="GO:0043565">
    <property type="term" value="F:sequence-specific DNA binding"/>
    <property type="evidence" value="ECO:0007669"/>
    <property type="project" value="InterPro"/>
</dbReference>
<reference evidence="6 7" key="1">
    <citation type="submission" date="2019-09" db="EMBL/GenBank/DDBJ databases">
        <title>FDA dAtabase for Regulatory Grade micrObial Sequences (FDA-ARGOS): Supporting development and validation of Infectious Disease Dx tests.</title>
        <authorList>
            <person name="Sciortino C."/>
            <person name="Tallon L."/>
            <person name="Sadzewicz L."/>
            <person name="Vavikolanu K."/>
            <person name="Mehta A."/>
            <person name="Aluvathingal J."/>
            <person name="Nadendla S."/>
            <person name="Nandy P."/>
            <person name="Geyer C."/>
            <person name="Yan Y."/>
            <person name="Sichtig H."/>
        </authorList>
    </citation>
    <scope>NUCLEOTIDE SEQUENCE [LARGE SCALE GENOMIC DNA]</scope>
    <source>
        <strain evidence="6 7">FDAARGOS_664</strain>
    </source>
</reference>
<dbReference type="Gene3D" id="1.10.10.60">
    <property type="entry name" value="Homeodomain-like"/>
    <property type="match status" value="1"/>
</dbReference>
<dbReference type="InterPro" id="IPR029062">
    <property type="entry name" value="Class_I_gatase-like"/>
</dbReference>
<dbReference type="EMBL" id="CP044067">
    <property type="protein sequence ID" value="QET06145.1"/>
    <property type="molecule type" value="Genomic_DNA"/>
</dbReference>
<dbReference type="PROSITE" id="PS01124">
    <property type="entry name" value="HTH_ARAC_FAMILY_2"/>
    <property type="match status" value="1"/>
</dbReference>
<feature type="compositionally biased region" description="Basic and acidic residues" evidence="4">
    <location>
        <begin position="206"/>
        <end position="223"/>
    </location>
</feature>
<dbReference type="SMART" id="SM00342">
    <property type="entry name" value="HTH_ARAC"/>
    <property type="match status" value="1"/>
</dbReference>
<name>A0A5P2HFX3_9BURK</name>
<keyword evidence="1" id="KW-0805">Transcription regulation</keyword>
<accession>A0A5P2HFX3</accession>
<dbReference type="GO" id="GO:0003700">
    <property type="term" value="F:DNA-binding transcription factor activity"/>
    <property type="evidence" value="ECO:0007669"/>
    <property type="project" value="InterPro"/>
</dbReference>
<dbReference type="PANTHER" id="PTHR43280:SF2">
    <property type="entry name" value="HTH-TYPE TRANSCRIPTIONAL REGULATOR EXSA"/>
    <property type="match status" value="1"/>
</dbReference>
<evidence type="ECO:0000256" key="1">
    <source>
        <dbReference type="ARBA" id="ARBA00023015"/>
    </source>
</evidence>
<dbReference type="InterPro" id="IPR009057">
    <property type="entry name" value="Homeodomain-like_sf"/>
</dbReference>
<dbReference type="RefSeq" id="WP_150376865.1">
    <property type="nucleotide sequence ID" value="NZ_CP044067.1"/>
</dbReference>
<dbReference type="PANTHER" id="PTHR43280">
    <property type="entry name" value="ARAC-FAMILY TRANSCRIPTIONAL REGULATOR"/>
    <property type="match status" value="1"/>
</dbReference>
<keyword evidence="2" id="KW-0238">DNA-binding</keyword>